<dbReference type="RefSeq" id="XP_040769573.1">
    <property type="nucleotide sequence ID" value="XM_040907707.1"/>
</dbReference>
<protein>
    <submittedName>
        <fullName evidence="2">Uncharacterized protein</fullName>
    </submittedName>
</protein>
<evidence type="ECO:0000313" key="3">
    <source>
        <dbReference type="Proteomes" id="UP000076871"/>
    </source>
</evidence>
<reference evidence="2 3" key="1">
    <citation type="journal article" date="2016" name="Mol. Biol. Evol.">
        <title>Comparative Genomics of Early-Diverging Mushroom-Forming Fungi Provides Insights into the Origins of Lignocellulose Decay Capabilities.</title>
        <authorList>
            <person name="Nagy L.G."/>
            <person name="Riley R."/>
            <person name="Tritt A."/>
            <person name="Adam C."/>
            <person name="Daum C."/>
            <person name="Floudas D."/>
            <person name="Sun H."/>
            <person name="Yadav J.S."/>
            <person name="Pangilinan J."/>
            <person name="Larsson K.H."/>
            <person name="Matsuura K."/>
            <person name="Barry K."/>
            <person name="Labutti K."/>
            <person name="Kuo R."/>
            <person name="Ohm R.A."/>
            <person name="Bhattacharya S.S."/>
            <person name="Shirouzu T."/>
            <person name="Yoshinaga Y."/>
            <person name="Martin F.M."/>
            <person name="Grigoriev I.V."/>
            <person name="Hibbett D.S."/>
        </authorList>
    </citation>
    <scope>NUCLEOTIDE SEQUENCE [LARGE SCALE GENOMIC DNA]</scope>
    <source>
        <strain evidence="2 3">93-53</strain>
    </source>
</reference>
<dbReference type="EMBL" id="KV427606">
    <property type="protein sequence ID" value="KZT11925.1"/>
    <property type="molecule type" value="Genomic_DNA"/>
</dbReference>
<dbReference type="InParanoid" id="A0A165HME1"/>
<organism evidence="2 3">
    <name type="scientific">Laetiporus sulphureus 93-53</name>
    <dbReference type="NCBI Taxonomy" id="1314785"/>
    <lineage>
        <taxon>Eukaryota</taxon>
        <taxon>Fungi</taxon>
        <taxon>Dikarya</taxon>
        <taxon>Basidiomycota</taxon>
        <taxon>Agaricomycotina</taxon>
        <taxon>Agaricomycetes</taxon>
        <taxon>Polyporales</taxon>
        <taxon>Laetiporus</taxon>
    </lineage>
</organism>
<keyword evidence="3" id="KW-1185">Reference proteome</keyword>
<accession>A0A165HME1</accession>
<dbReference type="AlphaFoldDB" id="A0A165HME1"/>
<dbReference type="GeneID" id="63824736"/>
<evidence type="ECO:0000256" key="1">
    <source>
        <dbReference type="SAM" id="MobiDB-lite"/>
    </source>
</evidence>
<evidence type="ECO:0000313" key="2">
    <source>
        <dbReference type="EMBL" id="KZT11925.1"/>
    </source>
</evidence>
<sequence length="71" mass="8338">MELVAEETLDKHDREIEEIYQESLWAEFSDDEESVELPDRQASNVYAGRKCKKNNDSSDEEAEQEELRSRS</sequence>
<dbReference type="Proteomes" id="UP000076871">
    <property type="component" value="Unassembled WGS sequence"/>
</dbReference>
<name>A0A165HME1_9APHY</name>
<gene>
    <name evidence="2" type="ORF">LAESUDRAFT_719866</name>
</gene>
<proteinExistence type="predicted"/>
<feature type="region of interest" description="Disordered" evidence="1">
    <location>
        <begin position="47"/>
        <end position="71"/>
    </location>
</feature>